<dbReference type="PROSITE" id="PS50293">
    <property type="entry name" value="TPR_REGION"/>
    <property type="match status" value="1"/>
</dbReference>
<feature type="repeat" description="TPR" evidence="1">
    <location>
        <begin position="40"/>
        <end position="73"/>
    </location>
</feature>
<evidence type="ECO:0000313" key="3">
    <source>
        <dbReference type="Proteomes" id="UP000245263"/>
    </source>
</evidence>
<name>A0ABN6KGT9_9LEPT</name>
<proteinExistence type="predicted"/>
<sequence>MGAEGIQSWFNDAVRLEKSGQSDEAKRLYEKIIQEDSGFYLAYQNLGVIYAKENDHVKATQFFSQAVKIHPDFKNCYNIAVSFFRLKELEKSIHFLKQALKFEKKFVLAHLLLAQIYQINENDEKTEVYLTNVVKIDPNHKTALGGLAMFYYERNRYPESLKMLERYLLLYPGNSQLRLIQSDILAKQGNYKASATLLTEMATHDSGFVSFNQTLEKAWGEEDTLAQESLHRIQGNAKKKLKEFKAKLELSRENPEEFSPPDPQEAMDLSLLYLFNGNPEKAMQYLVFAQKMKENTET</sequence>
<dbReference type="EMBL" id="AP025028">
    <property type="protein sequence ID" value="BDA80458.1"/>
    <property type="molecule type" value="Genomic_DNA"/>
</dbReference>
<feature type="repeat" description="TPR" evidence="1">
    <location>
        <begin position="141"/>
        <end position="174"/>
    </location>
</feature>
<dbReference type="Proteomes" id="UP000245263">
    <property type="component" value="Chromosome 1"/>
</dbReference>
<dbReference type="InterPro" id="IPR019734">
    <property type="entry name" value="TPR_rpt"/>
</dbReference>
<dbReference type="Pfam" id="PF14559">
    <property type="entry name" value="TPR_19"/>
    <property type="match status" value="2"/>
</dbReference>
<dbReference type="PANTHER" id="PTHR12558">
    <property type="entry name" value="CELL DIVISION CYCLE 16,23,27"/>
    <property type="match status" value="1"/>
</dbReference>
<dbReference type="PANTHER" id="PTHR12558:SF44">
    <property type="entry name" value="TETRATRICOPEPTIDE REPEAT-CONTAINING PROTEIN"/>
    <property type="match status" value="1"/>
</dbReference>
<evidence type="ECO:0000313" key="2">
    <source>
        <dbReference type="EMBL" id="BDA80458.1"/>
    </source>
</evidence>
<keyword evidence="1" id="KW-0802">TPR repeat</keyword>
<dbReference type="RefSeq" id="WP_109021497.1">
    <property type="nucleotide sequence ID" value="NZ_AP025028.1"/>
</dbReference>
<organism evidence="2 3">
    <name type="scientific">Leptospira kobayashii</name>
    <dbReference type="NCBI Taxonomy" id="1917830"/>
    <lineage>
        <taxon>Bacteria</taxon>
        <taxon>Pseudomonadati</taxon>
        <taxon>Spirochaetota</taxon>
        <taxon>Spirochaetia</taxon>
        <taxon>Leptospirales</taxon>
        <taxon>Leptospiraceae</taxon>
        <taxon>Leptospira</taxon>
    </lineage>
</organism>
<dbReference type="SUPFAM" id="SSF48452">
    <property type="entry name" value="TPR-like"/>
    <property type="match status" value="1"/>
</dbReference>
<dbReference type="Pfam" id="PF13181">
    <property type="entry name" value="TPR_8"/>
    <property type="match status" value="1"/>
</dbReference>
<dbReference type="Gene3D" id="1.25.40.10">
    <property type="entry name" value="Tetratricopeptide repeat domain"/>
    <property type="match status" value="3"/>
</dbReference>
<accession>A0ABN6KGT9</accession>
<dbReference type="PROSITE" id="PS50005">
    <property type="entry name" value="TPR"/>
    <property type="match status" value="2"/>
</dbReference>
<reference evidence="2 3" key="1">
    <citation type="submission" date="2021-08" db="EMBL/GenBank/DDBJ databases">
        <title>Complete genome sequence of Leptospira kobayashii strain E30.</title>
        <authorList>
            <person name="Nakao R."/>
            <person name="Nakamura S."/>
            <person name="Masuzawa T."/>
            <person name="Koizumi N."/>
        </authorList>
    </citation>
    <scope>NUCLEOTIDE SEQUENCE [LARGE SCALE GENOMIC DNA]</scope>
    <source>
        <strain evidence="2 3">E30</strain>
    </source>
</reference>
<dbReference type="InterPro" id="IPR011990">
    <property type="entry name" value="TPR-like_helical_dom_sf"/>
</dbReference>
<evidence type="ECO:0000256" key="1">
    <source>
        <dbReference type="PROSITE-ProRule" id="PRU00339"/>
    </source>
</evidence>
<gene>
    <name evidence="2" type="ORF">LPTSP3_g33880</name>
</gene>
<keyword evidence="3" id="KW-1185">Reference proteome</keyword>
<dbReference type="SMART" id="SM00028">
    <property type="entry name" value="TPR"/>
    <property type="match status" value="6"/>
</dbReference>
<protein>
    <submittedName>
        <fullName evidence="2">Tetratricopeptide repeat protein</fullName>
    </submittedName>
</protein>